<protein>
    <submittedName>
        <fullName evidence="10">B12-binding domain-containing radical SAM protein</fullName>
    </submittedName>
</protein>
<dbReference type="SUPFAM" id="SSF52242">
    <property type="entry name" value="Cobalamin (vitamin B12)-binding domain"/>
    <property type="match status" value="1"/>
</dbReference>
<dbReference type="GO" id="GO:0031419">
    <property type="term" value="F:cobalamin binding"/>
    <property type="evidence" value="ECO:0007669"/>
    <property type="project" value="InterPro"/>
</dbReference>
<dbReference type="PROSITE" id="PS51918">
    <property type="entry name" value="RADICAL_SAM"/>
    <property type="match status" value="1"/>
</dbReference>
<dbReference type="Gene3D" id="3.80.30.20">
    <property type="entry name" value="tm_1862 like domain"/>
    <property type="match status" value="1"/>
</dbReference>
<gene>
    <name evidence="10" type="ORF">IAC10_13030</name>
</gene>
<evidence type="ECO:0000259" key="9">
    <source>
        <dbReference type="PROSITE" id="PS51918"/>
    </source>
</evidence>
<dbReference type="SUPFAM" id="SSF102114">
    <property type="entry name" value="Radical SAM enzymes"/>
    <property type="match status" value="1"/>
</dbReference>
<dbReference type="PANTHER" id="PTHR43409">
    <property type="entry name" value="ANAEROBIC MAGNESIUM-PROTOPORPHYRIN IX MONOMETHYL ESTER CYCLASE-RELATED"/>
    <property type="match status" value="1"/>
</dbReference>
<comment type="caution">
    <text evidence="10">The sequence shown here is derived from an EMBL/GenBank/DDBJ whole genome shotgun (WGS) entry which is preliminary data.</text>
</comment>
<dbReference type="GO" id="GO:0051539">
    <property type="term" value="F:4 iron, 4 sulfur cluster binding"/>
    <property type="evidence" value="ECO:0007669"/>
    <property type="project" value="UniProtKB-KW"/>
</dbReference>
<proteinExistence type="predicted"/>
<dbReference type="SMART" id="SM00729">
    <property type="entry name" value="Elp3"/>
    <property type="match status" value="1"/>
</dbReference>
<dbReference type="SFLD" id="SFLDG01123">
    <property type="entry name" value="methyltransferase_(Class_B)"/>
    <property type="match status" value="1"/>
</dbReference>
<feature type="domain" description="B12-binding" evidence="8">
    <location>
        <begin position="12"/>
        <end position="164"/>
    </location>
</feature>
<dbReference type="GO" id="GO:0046872">
    <property type="term" value="F:metal ion binding"/>
    <property type="evidence" value="ECO:0007669"/>
    <property type="project" value="UniProtKB-KW"/>
</dbReference>
<dbReference type="InterPro" id="IPR036724">
    <property type="entry name" value="Cobalamin-bd_sf"/>
</dbReference>
<reference evidence="10" key="1">
    <citation type="submission" date="2020-10" db="EMBL/GenBank/DDBJ databases">
        <authorList>
            <person name="Gilroy R."/>
        </authorList>
    </citation>
    <scope>NUCLEOTIDE SEQUENCE</scope>
    <source>
        <strain evidence="10">6276</strain>
    </source>
</reference>
<dbReference type="SFLD" id="SFLDG01082">
    <property type="entry name" value="B12-binding_domain_containing"/>
    <property type="match status" value="1"/>
</dbReference>
<keyword evidence="5" id="KW-0479">Metal-binding</keyword>
<evidence type="ECO:0000313" key="10">
    <source>
        <dbReference type="EMBL" id="HIS37522.1"/>
    </source>
</evidence>
<dbReference type="GO" id="GO:0003824">
    <property type="term" value="F:catalytic activity"/>
    <property type="evidence" value="ECO:0007669"/>
    <property type="project" value="InterPro"/>
</dbReference>
<accession>A0A9D1F1W4</accession>
<dbReference type="InterPro" id="IPR023404">
    <property type="entry name" value="rSAM_horseshoe"/>
</dbReference>
<dbReference type="InterPro" id="IPR006158">
    <property type="entry name" value="Cobalamin-bd"/>
</dbReference>
<evidence type="ECO:0000256" key="1">
    <source>
        <dbReference type="ARBA" id="ARBA00001966"/>
    </source>
</evidence>
<dbReference type="EMBL" id="DVIU01000267">
    <property type="protein sequence ID" value="HIS37522.1"/>
    <property type="molecule type" value="Genomic_DNA"/>
</dbReference>
<dbReference type="PROSITE" id="PS51332">
    <property type="entry name" value="B12_BINDING"/>
    <property type="match status" value="1"/>
</dbReference>
<dbReference type="InterPro" id="IPR007197">
    <property type="entry name" value="rSAM"/>
</dbReference>
<keyword evidence="6" id="KW-0408">Iron</keyword>
<evidence type="ECO:0000256" key="6">
    <source>
        <dbReference type="ARBA" id="ARBA00023004"/>
    </source>
</evidence>
<keyword evidence="3" id="KW-0808">Transferase</keyword>
<evidence type="ECO:0000313" key="11">
    <source>
        <dbReference type="Proteomes" id="UP000823928"/>
    </source>
</evidence>
<dbReference type="InterPro" id="IPR006638">
    <property type="entry name" value="Elp3/MiaA/NifB-like_rSAM"/>
</dbReference>
<dbReference type="CDD" id="cd01335">
    <property type="entry name" value="Radical_SAM"/>
    <property type="match status" value="1"/>
</dbReference>
<evidence type="ECO:0000259" key="8">
    <source>
        <dbReference type="PROSITE" id="PS51332"/>
    </source>
</evidence>
<dbReference type="InterPro" id="IPR034466">
    <property type="entry name" value="Methyltransferase_Class_B"/>
</dbReference>
<keyword evidence="4" id="KW-0949">S-adenosyl-L-methionine</keyword>
<keyword evidence="2" id="KW-0489">Methyltransferase</keyword>
<organism evidence="10 11">
    <name type="scientific">Candidatus Scatousia excrementigallinarum</name>
    <dbReference type="NCBI Taxonomy" id="2840935"/>
    <lineage>
        <taxon>Bacteria</taxon>
        <taxon>Candidatus Scatousia</taxon>
    </lineage>
</organism>
<reference evidence="10" key="2">
    <citation type="journal article" date="2021" name="PeerJ">
        <title>Extensive microbial diversity within the chicken gut microbiome revealed by metagenomics and culture.</title>
        <authorList>
            <person name="Gilroy R."/>
            <person name="Ravi A."/>
            <person name="Getino M."/>
            <person name="Pursley I."/>
            <person name="Horton D.L."/>
            <person name="Alikhan N.F."/>
            <person name="Baker D."/>
            <person name="Gharbi K."/>
            <person name="Hall N."/>
            <person name="Watson M."/>
            <person name="Adriaenssens E.M."/>
            <person name="Foster-Nyarko E."/>
            <person name="Jarju S."/>
            <person name="Secka A."/>
            <person name="Antonio M."/>
            <person name="Oren A."/>
            <person name="Chaudhuri R.R."/>
            <person name="La Ragione R."/>
            <person name="Hildebrand F."/>
            <person name="Pallen M.J."/>
        </authorList>
    </citation>
    <scope>NUCLEOTIDE SEQUENCE</scope>
    <source>
        <strain evidence="10">6276</strain>
    </source>
</reference>
<dbReference type="Pfam" id="PF04055">
    <property type="entry name" value="Radical_SAM"/>
    <property type="match status" value="1"/>
</dbReference>
<dbReference type="InterPro" id="IPR058240">
    <property type="entry name" value="rSAM_sf"/>
</dbReference>
<dbReference type="InterPro" id="IPR051198">
    <property type="entry name" value="BchE-like"/>
</dbReference>
<evidence type="ECO:0000256" key="4">
    <source>
        <dbReference type="ARBA" id="ARBA00022691"/>
    </source>
</evidence>
<dbReference type="Gene3D" id="3.40.50.280">
    <property type="entry name" value="Cobalamin-binding domain"/>
    <property type="match status" value="1"/>
</dbReference>
<name>A0A9D1F1W4_9BACT</name>
<evidence type="ECO:0000256" key="2">
    <source>
        <dbReference type="ARBA" id="ARBA00022603"/>
    </source>
</evidence>
<dbReference type="AlphaFoldDB" id="A0A9D1F1W4"/>
<evidence type="ECO:0000256" key="7">
    <source>
        <dbReference type="ARBA" id="ARBA00023014"/>
    </source>
</evidence>
<dbReference type="Proteomes" id="UP000823928">
    <property type="component" value="Unassembled WGS sequence"/>
</dbReference>
<dbReference type="SFLD" id="SFLDS00029">
    <property type="entry name" value="Radical_SAM"/>
    <property type="match status" value="1"/>
</dbReference>
<dbReference type="CDD" id="cd02068">
    <property type="entry name" value="radical_SAM_B12_BD"/>
    <property type="match status" value="1"/>
</dbReference>
<feature type="domain" description="Radical SAM core" evidence="9">
    <location>
        <begin position="222"/>
        <end position="461"/>
    </location>
</feature>
<sequence>MAVDDNRLLLINPYQTYLKSLESEYQSYIPYGLTCIAAIGVKAGFNTVILDCLDDETKTEFADKVRFGKTNEEIKQIIEDFRPDIVGISSTFSMFEPDATEIAALVKSIDKNIIVILGGVTATLPELYIRLLQQSEVYDIMSRGEGEATFSELLKNYDKKTKSIANLVFIKGIAFRKDNSIVQTEERPFITDLDSLPYPALNLLNLDKIFHNKYFSRWRNNPVGKRVMPVFTSRGCPYDCCFCSVHSQSGYHYRTFSTRYVLNFMKQCINDFGVAHFHFEDDNLTLDMDRAKEFFRKLKDLGISWDTPNGVRADKLDEEMIQLMVESGATSISIAAESGNEEVRINIINKNLKTESIIRAAELCDKYNLPCIVFFVVGFPGETMDNIKETVQFAKKLTERYNTINMIFLANPLPGTRLHELAVSSGYIKHQLTNYDYFTAIRANQSSIIQTEEFDKRKIFRLLTQELDNEMFSVHNISQPMFWINSVKANSRAKRVFPRITDAKVKWEWIGE</sequence>
<evidence type="ECO:0000256" key="5">
    <source>
        <dbReference type="ARBA" id="ARBA00022723"/>
    </source>
</evidence>
<comment type="cofactor">
    <cofactor evidence="1">
        <name>[4Fe-4S] cluster</name>
        <dbReference type="ChEBI" id="CHEBI:49883"/>
    </cofactor>
</comment>
<dbReference type="PANTHER" id="PTHR43409:SF7">
    <property type="entry name" value="BLL1977 PROTEIN"/>
    <property type="match status" value="1"/>
</dbReference>
<keyword evidence="7" id="KW-0411">Iron-sulfur</keyword>
<evidence type="ECO:0000256" key="3">
    <source>
        <dbReference type="ARBA" id="ARBA00022679"/>
    </source>
</evidence>
<dbReference type="Pfam" id="PF02310">
    <property type="entry name" value="B12-binding"/>
    <property type="match status" value="1"/>
</dbReference>